<evidence type="ECO:0000313" key="2">
    <source>
        <dbReference type="EMBL" id="MBB6494042.1"/>
    </source>
</evidence>
<accession>A0A6P1BYP0</accession>
<keyword evidence="1" id="KW-0472">Membrane</keyword>
<keyword evidence="1" id="KW-0812">Transmembrane</keyword>
<dbReference type="Proteomes" id="UP000526625">
    <property type="component" value="Unassembled WGS sequence"/>
</dbReference>
<gene>
    <name evidence="2" type="ORF">GGD45_004479</name>
    <name evidence="3" type="ORF">GXW80_01935</name>
</gene>
<evidence type="ECO:0000313" key="5">
    <source>
        <dbReference type="Proteomes" id="UP000526625"/>
    </source>
</evidence>
<dbReference type="EMBL" id="JACHBF010000014">
    <property type="protein sequence ID" value="MBB6494042.1"/>
    <property type="molecule type" value="Genomic_DNA"/>
</dbReference>
<organism evidence="3 4">
    <name type="scientific">Rhizobium tropici</name>
    <dbReference type="NCBI Taxonomy" id="398"/>
    <lineage>
        <taxon>Bacteria</taxon>
        <taxon>Pseudomonadati</taxon>
        <taxon>Pseudomonadota</taxon>
        <taxon>Alphaproteobacteria</taxon>
        <taxon>Hyphomicrobiales</taxon>
        <taxon>Rhizobiaceae</taxon>
        <taxon>Rhizobium/Agrobacterium group</taxon>
        <taxon>Rhizobium</taxon>
    </lineage>
</organism>
<name>A0A6P1BYP0_RHITR</name>
<reference evidence="3 4" key="1">
    <citation type="submission" date="2020-02" db="EMBL/GenBank/DDBJ databases">
        <title>Draft genome sequence of Rhizobium tropici.</title>
        <authorList>
            <person name="Khayi S."/>
            <person name="Jemo M."/>
        </authorList>
    </citation>
    <scope>NUCLEOTIDE SEQUENCE [LARGE SCALE GENOMIC DNA]</scope>
    <source>
        <strain evidence="3 4">A12</strain>
    </source>
</reference>
<dbReference type="AlphaFoldDB" id="A0A6P1BYP0"/>
<evidence type="ECO:0000313" key="4">
    <source>
        <dbReference type="Proteomes" id="UP000471190"/>
    </source>
</evidence>
<feature type="transmembrane region" description="Helical" evidence="1">
    <location>
        <begin position="187"/>
        <end position="210"/>
    </location>
</feature>
<feature type="transmembrane region" description="Helical" evidence="1">
    <location>
        <begin position="57"/>
        <end position="76"/>
    </location>
</feature>
<sequence length="251" mass="27602">MGSIATTGRGRILIVANFKASIPVDAVYQLLRSAEHLSSLLYQLEVAMIPQLPTDNLYKFMTLGGIVIIVFCLWLIRDNSDRLDQALIRYNEATGQYDVAVTNVEQQGDSLEKKLNETSTLIQEALKPENASNVAAAQRAIDAFAALNSEYEKAVAKREDAYKAKIAAKQQGFAFDRVLKRSEQDLLVARINLICGGVILLIGLGSWYLLHQRKQDRLLGLQVEAATNGLTEGKKSEMVENTSAQDDGASI</sequence>
<protein>
    <submittedName>
        <fullName evidence="3">Uncharacterized protein</fullName>
    </submittedName>
</protein>
<keyword evidence="1" id="KW-1133">Transmembrane helix</keyword>
<evidence type="ECO:0000256" key="1">
    <source>
        <dbReference type="SAM" id="Phobius"/>
    </source>
</evidence>
<dbReference type="RefSeq" id="WP_148289259.1">
    <property type="nucleotide sequence ID" value="NZ_JAADZA010000002.1"/>
</dbReference>
<dbReference type="Proteomes" id="UP000471190">
    <property type="component" value="Unassembled WGS sequence"/>
</dbReference>
<evidence type="ECO:0000313" key="3">
    <source>
        <dbReference type="EMBL" id="NEV09739.1"/>
    </source>
</evidence>
<keyword evidence="5" id="KW-1185">Reference proteome</keyword>
<comment type="caution">
    <text evidence="3">The sequence shown here is derived from an EMBL/GenBank/DDBJ whole genome shotgun (WGS) entry which is preliminary data.</text>
</comment>
<reference evidence="2 5" key="2">
    <citation type="submission" date="2020-08" db="EMBL/GenBank/DDBJ databases">
        <title>Genomic Encyclopedia of Type Strains, Phase IV (KMG-V): Genome sequencing to study the core and pangenomes of soil and plant-associated prokaryotes.</title>
        <authorList>
            <person name="Whitman W."/>
        </authorList>
    </citation>
    <scope>NUCLEOTIDE SEQUENCE [LARGE SCALE GENOMIC DNA]</scope>
    <source>
        <strain evidence="2 5">SEMIA 4059</strain>
    </source>
</reference>
<proteinExistence type="predicted"/>
<dbReference type="EMBL" id="JAADZA010000002">
    <property type="protein sequence ID" value="NEV09739.1"/>
    <property type="molecule type" value="Genomic_DNA"/>
</dbReference>